<comment type="caution">
    <text evidence="1">The sequence shown here is derived from an EMBL/GenBank/DDBJ whole genome shotgun (WGS) entry which is preliminary data.</text>
</comment>
<keyword evidence="2" id="KW-1185">Reference proteome</keyword>
<proteinExistence type="predicted"/>
<sequence length="173" mass="19547">MSDYISTHKQPWADTPIPLIVTPMFPNQQDAAKANFIRFCLAWHKLVEAYANYKKTKLCVVMVDSYKPDLDDFHTYLTTLPTTTDLFGTHPLTLLTTLQPSFTTQLKHEITTLAHLAYHASFPSIDHFTANATESDIEAIEALEAVALQKAGMTDVRPFFLFNFKAEYGDGAW</sequence>
<dbReference type="EMBL" id="MU253818">
    <property type="protein sequence ID" value="KAG9246093.1"/>
    <property type="molecule type" value="Genomic_DNA"/>
</dbReference>
<evidence type="ECO:0000313" key="1">
    <source>
        <dbReference type="EMBL" id="KAG9246093.1"/>
    </source>
</evidence>
<reference evidence="1" key="1">
    <citation type="journal article" date="2021" name="IMA Fungus">
        <title>Genomic characterization of three marine fungi, including Emericellopsis atlantica sp. nov. with signatures of a generalist lifestyle and marine biomass degradation.</title>
        <authorList>
            <person name="Hagestad O.C."/>
            <person name="Hou L."/>
            <person name="Andersen J.H."/>
            <person name="Hansen E.H."/>
            <person name="Altermark B."/>
            <person name="Li C."/>
            <person name="Kuhnert E."/>
            <person name="Cox R.J."/>
            <person name="Crous P.W."/>
            <person name="Spatafora J.W."/>
            <person name="Lail K."/>
            <person name="Amirebrahimi M."/>
            <person name="Lipzen A."/>
            <person name="Pangilinan J."/>
            <person name="Andreopoulos W."/>
            <person name="Hayes R.D."/>
            <person name="Ng V."/>
            <person name="Grigoriev I.V."/>
            <person name="Jackson S.A."/>
            <person name="Sutton T.D.S."/>
            <person name="Dobson A.D.W."/>
            <person name="Rama T."/>
        </authorList>
    </citation>
    <scope>NUCLEOTIDE SEQUENCE</scope>
    <source>
        <strain evidence="1">TRa3180A</strain>
    </source>
</reference>
<gene>
    <name evidence="1" type="ORF">BJ878DRAFT_562058</name>
</gene>
<organism evidence="1 2">
    <name type="scientific">Calycina marina</name>
    <dbReference type="NCBI Taxonomy" id="1763456"/>
    <lineage>
        <taxon>Eukaryota</taxon>
        <taxon>Fungi</taxon>
        <taxon>Dikarya</taxon>
        <taxon>Ascomycota</taxon>
        <taxon>Pezizomycotina</taxon>
        <taxon>Leotiomycetes</taxon>
        <taxon>Helotiales</taxon>
        <taxon>Pezizellaceae</taxon>
        <taxon>Calycina</taxon>
    </lineage>
</organism>
<accession>A0A9P7Z742</accession>
<evidence type="ECO:0000313" key="2">
    <source>
        <dbReference type="Proteomes" id="UP000887226"/>
    </source>
</evidence>
<dbReference type="AlphaFoldDB" id="A0A9P7Z742"/>
<name>A0A9P7Z742_9HELO</name>
<dbReference type="Proteomes" id="UP000887226">
    <property type="component" value="Unassembled WGS sequence"/>
</dbReference>
<dbReference type="OrthoDB" id="58416at2759"/>
<protein>
    <submittedName>
        <fullName evidence="1">Uncharacterized protein</fullName>
    </submittedName>
</protein>